<dbReference type="AlphaFoldDB" id="A0A563W5J9"/>
<organism evidence="1 2">
    <name type="scientific">Hyella patelloides LEGE 07179</name>
    <dbReference type="NCBI Taxonomy" id="945734"/>
    <lineage>
        <taxon>Bacteria</taxon>
        <taxon>Bacillati</taxon>
        <taxon>Cyanobacteriota</taxon>
        <taxon>Cyanophyceae</taxon>
        <taxon>Pleurocapsales</taxon>
        <taxon>Hyellaceae</taxon>
        <taxon>Hyella</taxon>
    </lineage>
</organism>
<dbReference type="Proteomes" id="UP000320055">
    <property type="component" value="Unassembled WGS sequence"/>
</dbReference>
<evidence type="ECO:0000313" key="1">
    <source>
        <dbReference type="EMBL" id="VEP18956.1"/>
    </source>
</evidence>
<gene>
    <name evidence="1" type="ORF">H1P_980014</name>
</gene>
<dbReference type="OrthoDB" id="194883at2"/>
<name>A0A563W5J9_9CYAN</name>
<reference evidence="1 2" key="1">
    <citation type="submission" date="2019-01" db="EMBL/GenBank/DDBJ databases">
        <authorList>
            <person name="Brito A."/>
        </authorList>
    </citation>
    <scope>NUCLEOTIDE SEQUENCE [LARGE SCALE GENOMIC DNA]</scope>
    <source>
        <strain evidence="1">1</strain>
    </source>
</reference>
<proteinExistence type="predicted"/>
<sequence length="147" mass="16696">MKQVLGILKSGHQVASGIAEDNPYEQGTIEMQLPFFHALGLDLSKFYLGTLNIDIAPHRFQVVQPQYTFHNVKWHPDYPTEDFSFSPCQIIFKNITYGGFVYYPHPETKIGHFQDSSIIEVIAPKISEIDYGARIAIALKPSEIQIQ</sequence>
<accession>A0A563W5J9</accession>
<protein>
    <submittedName>
        <fullName evidence="1">Uncharacterized protein</fullName>
    </submittedName>
</protein>
<dbReference type="RefSeq" id="WP_144868558.1">
    <property type="nucleotide sequence ID" value="NZ_LR213854.1"/>
</dbReference>
<dbReference type="EMBL" id="CAACVJ010000707">
    <property type="protein sequence ID" value="VEP18956.1"/>
    <property type="molecule type" value="Genomic_DNA"/>
</dbReference>
<keyword evidence="2" id="KW-1185">Reference proteome</keyword>
<evidence type="ECO:0000313" key="2">
    <source>
        <dbReference type="Proteomes" id="UP000320055"/>
    </source>
</evidence>